<dbReference type="PANTHER" id="PTHR34584">
    <property type="entry name" value="NA(+)/H(+) ANTIPORTER SUBUNIT E1"/>
    <property type="match status" value="1"/>
</dbReference>
<dbReference type="InterPro" id="IPR002758">
    <property type="entry name" value="Cation_antiport_E"/>
</dbReference>
<organism evidence="8 9">
    <name type="scientific">Natronincola peptidivorans</name>
    <dbReference type="NCBI Taxonomy" id="426128"/>
    <lineage>
        <taxon>Bacteria</taxon>
        <taxon>Bacillati</taxon>
        <taxon>Bacillota</taxon>
        <taxon>Clostridia</taxon>
        <taxon>Peptostreptococcales</taxon>
        <taxon>Natronincolaceae</taxon>
        <taxon>Natronincola</taxon>
    </lineage>
</organism>
<evidence type="ECO:0000256" key="6">
    <source>
        <dbReference type="ARBA" id="ARBA00022989"/>
    </source>
</evidence>
<evidence type="ECO:0000313" key="9">
    <source>
        <dbReference type="Proteomes" id="UP000199568"/>
    </source>
</evidence>
<accession>A0A1I0BJ03</accession>
<reference evidence="8 9" key="1">
    <citation type="submission" date="2016-10" db="EMBL/GenBank/DDBJ databases">
        <authorList>
            <person name="de Groot N.N."/>
        </authorList>
    </citation>
    <scope>NUCLEOTIDE SEQUENCE [LARGE SCALE GENOMIC DNA]</scope>
    <source>
        <strain evidence="8 9">DSM 18979</strain>
    </source>
</reference>
<evidence type="ECO:0000256" key="4">
    <source>
        <dbReference type="ARBA" id="ARBA00022475"/>
    </source>
</evidence>
<dbReference type="Proteomes" id="UP000199568">
    <property type="component" value="Unassembled WGS sequence"/>
</dbReference>
<dbReference type="GO" id="GO:0008324">
    <property type="term" value="F:monoatomic cation transmembrane transporter activity"/>
    <property type="evidence" value="ECO:0007669"/>
    <property type="project" value="InterPro"/>
</dbReference>
<dbReference type="STRING" id="426128.SAMN05660297_01291"/>
<evidence type="ECO:0000313" key="8">
    <source>
        <dbReference type="EMBL" id="SET06873.1"/>
    </source>
</evidence>
<comment type="similarity">
    <text evidence="2">Belongs to the CPA3 antiporters (TC 2.A.63) subunit E family.</text>
</comment>
<dbReference type="OrthoDB" id="9800498at2"/>
<name>A0A1I0BJ03_9FIRM</name>
<keyword evidence="6" id="KW-1133">Transmembrane helix</keyword>
<keyword evidence="5" id="KW-0812">Transmembrane</keyword>
<evidence type="ECO:0000256" key="2">
    <source>
        <dbReference type="ARBA" id="ARBA00006228"/>
    </source>
</evidence>
<sequence>MEGKKSWVNKKNVCLFTLLLLFWFVLAPELTIETIMVGAIACSMVVLYSQDIIFGDKEMPLYSLKKLKIFVRFLATLLIEIVKANIEVAIIVLNPAMPIKPSFIRVPMMLKNDVNKVIYGNSVTLTPGTLTVDITDDEFIIHALTESAAASMEGSFIEEYVSKMEGDTK</sequence>
<keyword evidence="7" id="KW-0472">Membrane</keyword>
<protein>
    <submittedName>
        <fullName evidence="8">Multisubunit sodium/proton antiporter, MrpE subunit</fullName>
    </submittedName>
</protein>
<evidence type="ECO:0000256" key="5">
    <source>
        <dbReference type="ARBA" id="ARBA00022692"/>
    </source>
</evidence>
<dbReference type="PANTHER" id="PTHR34584:SF1">
    <property type="entry name" value="NA(+)_H(+) ANTIPORTER SUBUNIT E1"/>
    <property type="match status" value="1"/>
</dbReference>
<evidence type="ECO:0000256" key="3">
    <source>
        <dbReference type="ARBA" id="ARBA00022449"/>
    </source>
</evidence>
<gene>
    <name evidence="8" type="ORF">SAMN05660297_01291</name>
</gene>
<dbReference type="RefSeq" id="WP_090441060.1">
    <property type="nucleotide sequence ID" value="NZ_FOHU01000004.1"/>
</dbReference>
<keyword evidence="4" id="KW-1003">Cell membrane</keyword>
<dbReference type="PIRSF" id="PIRSF019239">
    <property type="entry name" value="MrpE"/>
    <property type="match status" value="1"/>
</dbReference>
<keyword evidence="9" id="KW-1185">Reference proteome</keyword>
<keyword evidence="3" id="KW-0813">Transport</keyword>
<dbReference type="Pfam" id="PF01899">
    <property type="entry name" value="MNHE"/>
    <property type="match status" value="1"/>
</dbReference>
<dbReference type="AlphaFoldDB" id="A0A1I0BJ03"/>
<dbReference type="EMBL" id="FOHU01000004">
    <property type="protein sequence ID" value="SET06873.1"/>
    <property type="molecule type" value="Genomic_DNA"/>
</dbReference>
<evidence type="ECO:0000256" key="7">
    <source>
        <dbReference type="ARBA" id="ARBA00023136"/>
    </source>
</evidence>
<dbReference type="GO" id="GO:0015297">
    <property type="term" value="F:antiporter activity"/>
    <property type="evidence" value="ECO:0007669"/>
    <property type="project" value="UniProtKB-KW"/>
</dbReference>
<keyword evidence="3" id="KW-0050">Antiport</keyword>
<dbReference type="GO" id="GO:0005886">
    <property type="term" value="C:plasma membrane"/>
    <property type="evidence" value="ECO:0007669"/>
    <property type="project" value="UniProtKB-SubCell"/>
</dbReference>
<evidence type="ECO:0000256" key="1">
    <source>
        <dbReference type="ARBA" id="ARBA00004651"/>
    </source>
</evidence>
<proteinExistence type="inferred from homology"/>
<comment type="subcellular location">
    <subcellularLocation>
        <location evidence="1">Cell membrane</location>
        <topology evidence="1">Multi-pass membrane protein</topology>
    </subcellularLocation>
</comment>